<dbReference type="Proteomes" id="UP000479190">
    <property type="component" value="Unassembled WGS sequence"/>
</dbReference>
<evidence type="ECO:0000256" key="1">
    <source>
        <dbReference type="SAM" id="MobiDB-lite"/>
    </source>
</evidence>
<sequence length="117" mass="12894">MPASDTSHGCTHISPVLRRDAPAPSPRYRQTVERKVQPQTPLKGTLTKRDCLRLLMPQREHIDFMLATALFVKSYRPDRKGVVTDALASTGNDRSQCSQASYITANLAIATPSLEDG</sequence>
<accession>A0A6H5IQ69</accession>
<evidence type="ECO:0000313" key="2">
    <source>
        <dbReference type="EMBL" id="CAB0037902.1"/>
    </source>
</evidence>
<dbReference type="AlphaFoldDB" id="A0A6H5IQ69"/>
<evidence type="ECO:0000313" key="3">
    <source>
        <dbReference type="Proteomes" id="UP000479190"/>
    </source>
</evidence>
<organism evidence="2 3">
    <name type="scientific">Trichogramma brassicae</name>
    <dbReference type="NCBI Taxonomy" id="86971"/>
    <lineage>
        <taxon>Eukaryota</taxon>
        <taxon>Metazoa</taxon>
        <taxon>Ecdysozoa</taxon>
        <taxon>Arthropoda</taxon>
        <taxon>Hexapoda</taxon>
        <taxon>Insecta</taxon>
        <taxon>Pterygota</taxon>
        <taxon>Neoptera</taxon>
        <taxon>Endopterygota</taxon>
        <taxon>Hymenoptera</taxon>
        <taxon>Apocrita</taxon>
        <taxon>Proctotrupomorpha</taxon>
        <taxon>Chalcidoidea</taxon>
        <taxon>Trichogrammatidae</taxon>
        <taxon>Trichogramma</taxon>
    </lineage>
</organism>
<gene>
    <name evidence="2" type="ORF">TBRA_LOCUS9707</name>
</gene>
<name>A0A6H5IQ69_9HYME</name>
<dbReference type="EMBL" id="CADCXV010000877">
    <property type="protein sequence ID" value="CAB0037902.1"/>
    <property type="molecule type" value="Genomic_DNA"/>
</dbReference>
<protein>
    <submittedName>
        <fullName evidence="2">Uncharacterized protein</fullName>
    </submittedName>
</protein>
<proteinExistence type="predicted"/>
<feature type="non-terminal residue" evidence="2">
    <location>
        <position position="117"/>
    </location>
</feature>
<keyword evidence="3" id="KW-1185">Reference proteome</keyword>
<reference evidence="2 3" key="1">
    <citation type="submission" date="2020-02" db="EMBL/GenBank/DDBJ databases">
        <authorList>
            <person name="Ferguson B K."/>
        </authorList>
    </citation>
    <scope>NUCLEOTIDE SEQUENCE [LARGE SCALE GENOMIC DNA]</scope>
</reference>
<feature type="region of interest" description="Disordered" evidence="1">
    <location>
        <begin position="1"/>
        <end position="42"/>
    </location>
</feature>